<feature type="domain" description="ABC-type uncharacterised transport system" evidence="3">
    <location>
        <begin position="183"/>
        <end position="480"/>
    </location>
</feature>
<dbReference type="RefSeq" id="WP_191249560.1">
    <property type="nucleotide sequence ID" value="NZ_BNCI01000001.1"/>
</dbReference>
<evidence type="ECO:0000313" key="5">
    <source>
        <dbReference type="EMBL" id="GHF10729.1"/>
    </source>
</evidence>
<dbReference type="Pfam" id="PF23357">
    <property type="entry name" value="DUF7088"/>
    <property type="match status" value="1"/>
</dbReference>
<feature type="transmembrane region" description="Helical" evidence="2">
    <location>
        <begin position="586"/>
        <end position="607"/>
    </location>
</feature>
<comment type="caution">
    <text evidence="5">The sequence shown here is derived from an EMBL/GenBank/DDBJ whole genome shotgun (WGS) entry which is preliminary data.</text>
</comment>
<dbReference type="EMBL" id="BNCI01000001">
    <property type="protein sequence ID" value="GHF10729.1"/>
    <property type="molecule type" value="Genomic_DNA"/>
</dbReference>
<organism evidence="5 6">
    <name type="scientific">Kordiimonas sediminis</name>
    <dbReference type="NCBI Taxonomy" id="1735581"/>
    <lineage>
        <taxon>Bacteria</taxon>
        <taxon>Pseudomonadati</taxon>
        <taxon>Pseudomonadota</taxon>
        <taxon>Alphaproteobacteria</taxon>
        <taxon>Kordiimonadales</taxon>
        <taxon>Kordiimonadaceae</taxon>
        <taxon>Kordiimonas</taxon>
    </lineage>
</organism>
<reference evidence="5" key="1">
    <citation type="journal article" date="2014" name="Int. J. Syst. Evol. Microbiol.">
        <title>Complete genome sequence of Corynebacterium casei LMG S-19264T (=DSM 44701T), isolated from a smear-ripened cheese.</title>
        <authorList>
            <consortium name="US DOE Joint Genome Institute (JGI-PGF)"/>
            <person name="Walter F."/>
            <person name="Albersmeier A."/>
            <person name="Kalinowski J."/>
            <person name="Ruckert C."/>
        </authorList>
    </citation>
    <scope>NUCLEOTIDE SEQUENCE</scope>
    <source>
        <strain evidence="5">KCTC 42590</strain>
    </source>
</reference>
<keyword evidence="2" id="KW-1133">Transmembrane helix</keyword>
<gene>
    <name evidence="5" type="ORF">GCM10017044_00510</name>
</gene>
<dbReference type="Pfam" id="PF09822">
    <property type="entry name" value="ABC_transp_aux"/>
    <property type="match status" value="1"/>
</dbReference>
<evidence type="ECO:0008006" key="7">
    <source>
        <dbReference type="Google" id="ProtNLM"/>
    </source>
</evidence>
<sequence>MTQNKSLMSRTPVLIGLATLLFLSVTILADRFTRGINLDLTEDKLYTLSEGTKDMLGTLEDTVTIDFYFSRELATPYAQLLSYGKRVEDLLRSFEGRAGGKILLNVIDPEPFSEEEDDAVAAGIRGIPLGDGSTLYMGIAARNDLDGEGSIPFLSEERETFLEYDLVKMIASLEEEGRRTLALVTSLPMEYGPGGAQAMMSGQPPQPYVIYEQLQEFFDVVTLEQDFTSLPDATDVLLVAQPWQLTDDQLFAIDQYVLKGGRALFFIDPHSEAMNPRASVPAMSTLGPLLPAWGVSVPTDKIIGDVSLAQRISMGGYGPDSVKDYVFWQSITKEFLAAGDIVTVAVDSLNIATPGVIEVAEGATTTVTPLVTSSAVSDLFDSNRAVGMPDPDGLLRDLEPQGKTNIIAARIQGQAGTAFPDRVAEISGPVENPGVSDGDINIVLMADTDIFDDRFWVQVQNFLGQRITVPLAGNGSFILNLADHISGSEALLDLRGRGVSKRPFTVVGDLRREAEARFLAEEQRLQDQMATTESRLAELEAQMGDDAAIVTPETEAEIERFREELLKTRKSLREVKRSLRQEIESLGTNLAIINIALVPFLIILIALGRSFIRRRTR</sequence>
<dbReference type="InterPro" id="IPR019196">
    <property type="entry name" value="ABC_transp_unknown"/>
</dbReference>
<evidence type="ECO:0000256" key="2">
    <source>
        <dbReference type="SAM" id="Phobius"/>
    </source>
</evidence>
<proteinExistence type="predicted"/>
<feature type="domain" description="DUF7088" evidence="4">
    <location>
        <begin position="42"/>
        <end position="140"/>
    </location>
</feature>
<feature type="coiled-coil region" evidence="1">
    <location>
        <begin position="522"/>
        <end position="589"/>
    </location>
</feature>
<dbReference type="AlphaFoldDB" id="A0A919E475"/>
<keyword evidence="2" id="KW-0472">Membrane</keyword>
<evidence type="ECO:0000313" key="6">
    <source>
        <dbReference type="Proteomes" id="UP000630923"/>
    </source>
</evidence>
<evidence type="ECO:0000259" key="3">
    <source>
        <dbReference type="Pfam" id="PF09822"/>
    </source>
</evidence>
<dbReference type="InterPro" id="IPR055396">
    <property type="entry name" value="DUF7088"/>
</dbReference>
<protein>
    <recommendedName>
        <fullName evidence="7">ABC transporter</fullName>
    </recommendedName>
</protein>
<evidence type="ECO:0000259" key="4">
    <source>
        <dbReference type="Pfam" id="PF23357"/>
    </source>
</evidence>
<keyword evidence="2" id="KW-0812">Transmembrane</keyword>
<reference evidence="5" key="2">
    <citation type="submission" date="2020-09" db="EMBL/GenBank/DDBJ databases">
        <authorList>
            <person name="Sun Q."/>
            <person name="Kim S."/>
        </authorList>
    </citation>
    <scope>NUCLEOTIDE SEQUENCE</scope>
    <source>
        <strain evidence="5">KCTC 42590</strain>
    </source>
</reference>
<keyword evidence="1" id="KW-0175">Coiled coil</keyword>
<evidence type="ECO:0000256" key="1">
    <source>
        <dbReference type="SAM" id="Coils"/>
    </source>
</evidence>
<keyword evidence="6" id="KW-1185">Reference proteome</keyword>
<accession>A0A919E475</accession>
<dbReference type="Proteomes" id="UP000630923">
    <property type="component" value="Unassembled WGS sequence"/>
</dbReference>
<name>A0A919E475_9PROT</name>